<keyword evidence="2" id="KW-1185">Reference proteome</keyword>
<dbReference type="RefSeq" id="WP_126619761.1">
    <property type="nucleotide sequence ID" value="NZ_CP034563.1"/>
</dbReference>
<protein>
    <recommendedName>
        <fullName evidence="3">HEAT repeat domain-containing protein</fullName>
    </recommendedName>
</protein>
<dbReference type="OrthoDB" id="7012117at2"/>
<accession>A0A3Q9FUA0</accession>
<evidence type="ECO:0000313" key="1">
    <source>
        <dbReference type="EMBL" id="AZQ65237.1"/>
    </source>
</evidence>
<name>A0A3Q9FUA0_9BACT</name>
<dbReference type="EMBL" id="CP034563">
    <property type="protein sequence ID" value="AZQ65237.1"/>
    <property type="molecule type" value="Genomic_DNA"/>
</dbReference>
<organism evidence="1 2">
    <name type="scientific">Flammeovirga pectinis</name>
    <dbReference type="NCBI Taxonomy" id="2494373"/>
    <lineage>
        <taxon>Bacteria</taxon>
        <taxon>Pseudomonadati</taxon>
        <taxon>Bacteroidota</taxon>
        <taxon>Cytophagia</taxon>
        <taxon>Cytophagales</taxon>
        <taxon>Flammeovirgaceae</taxon>
        <taxon>Flammeovirga</taxon>
    </lineage>
</organism>
<reference evidence="1 2" key="1">
    <citation type="submission" date="2018-12" db="EMBL/GenBank/DDBJ databases">
        <title>Flammeovirga pectinis sp. nov., isolated from the gut of the Korean scallop, Patinopecten yessoensis.</title>
        <authorList>
            <person name="Bae J.-W."/>
            <person name="Jeong Y.-S."/>
            <person name="Kang W."/>
        </authorList>
    </citation>
    <scope>NUCLEOTIDE SEQUENCE [LARGE SCALE GENOMIC DNA]</scope>
    <source>
        <strain evidence="1 2">L12M1</strain>
    </source>
</reference>
<evidence type="ECO:0000313" key="2">
    <source>
        <dbReference type="Proteomes" id="UP000267268"/>
    </source>
</evidence>
<dbReference type="AlphaFoldDB" id="A0A3Q9FUA0"/>
<dbReference type="KEGG" id="fll:EI427_23780"/>
<proteinExistence type="predicted"/>
<evidence type="ECO:0008006" key="3">
    <source>
        <dbReference type="Google" id="ProtNLM"/>
    </source>
</evidence>
<dbReference type="Proteomes" id="UP000267268">
    <property type="component" value="Chromosome 2"/>
</dbReference>
<sequence>MILDKKDLILDFVTKEITKEEFEEQYPQVLNKEYLDKQFKAALKNKDALTIDYLFKIRVYISNDFFYLICKQLITEDWHRQHENIALMFQFNYKNPDCIDIVVQSMYLQCEHWDEDAHRDPFIRKCAYILGDLKTPYAIAKLKELSLSDDEMIKGYCTYQLKRIGEIT</sequence>
<gene>
    <name evidence="1" type="ORF">EI427_23780</name>
</gene>